<dbReference type="PATRIC" id="fig|1229493.5.peg.5802"/>
<reference evidence="1 2" key="1">
    <citation type="submission" date="2014-07" db="EMBL/GenBank/DDBJ databases">
        <title>Unique and conserved regions in Vibrio harveyi and related species in comparison with the shrimp pathogen Vibrio harveyi CAIM 1792.</title>
        <authorList>
            <person name="Espinoza-Valles I."/>
            <person name="Vora G."/>
            <person name="Leekitcharoenphon P."/>
            <person name="Ussery D."/>
            <person name="Hoj L."/>
            <person name="Gomez-Gil B."/>
        </authorList>
    </citation>
    <scope>NUCLEOTIDE SEQUENCE [LARGE SCALE GENOMIC DNA]</scope>
    <source>
        <strain evidence="2">CAIM 1854 / LMG 25443</strain>
    </source>
</reference>
<organism evidence="1 2">
    <name type="scientific">Vibrio owensii CAIM 1854 = LMG 25443</name>
    <dbReference type="NCBI Taxonomy" id="1229493"/>
    <lineage>
        <taxon>Bacteria</taxon>
        <taxon>Pseudomonadati</taxon>
        <taxon>Pseudomonadota</taxon>
        <taxon>Gammaproteobacteria</taxon>
        <taxon>Vibrionales</taxon>
        <taxon>Vibrionaceae</taxon>
        <taxon>Vibrio</taxon>
    </lineage>
</organism>
<gene>
    <name evidence="1" type="ORF">H735_04385</name>
</gene>
<dbReference type="AlphaFoldDB" id="A0A0C1ZAY0"/>
<comment type="caution">
    <text evidence="1">The sequence shown here is derived from an EMBL/GenBank/DDBJ whole genome shotgun (WGS) entry which is preliminary data.</text>
</comment>
<dbReference type="EMBL" id="JPRD01000008">
    <property type="protein sequence ID" value="KIF54290.1"/>
    <property type="molecule type" value="Genomic_DNA"/>
</dbReference>
<protein>
    <submittedName>
        <fullName evidence="1">Uncharacterized protein</fullName>
    </submittedName>
</protein>
<evidence type="ECO:0000313" key="1">
    <source>
        <dbReference type="EMBL" id="KIF54290.1"/>
    </source>
</evidence>
<proteinExistence type="predicted"/>
<sequence length="211" mass="24319">MPRNAKNIMFTTDEIYAGIKRLAQTSPVENLTHCQTIDYHIKTLGFDNRHHLKSYLNSLSRESVHNIATKLFKEISTLSSPTLDCSYYVLWHSPDFPTYEGVNLGAIDEFIGFDKNFLDVCVPQPIDGKHYAQLLREGTYSGKNETVYIIETHKLLKLWLEHEWGGYAIISSDVMQSSLSCLLDLEKYVVEDFCPEKAQKVIDMQLTRFWS</sequence>
<name>A0A0C1ZAY0_9VIBR</name>
<accession>A0A0C1ZAY0</accession>
<dbReference type="Proteomes" id="UP000031586">
    <property type="component" value="Unassembled WGS sequence"/>
</dbReference>
<evidence type="ECO:0000313" key="2">
    <source>
        <dbReference type="Proteomes" id="UP000031586"/>
    </source>
</evidence>